<organism evidence="1 2">
    <name type="scientific">Archangium gephyra</name>
    <dbReference type="NCBI Taxonomy" id="48"/>
    <lineage>
        <taxon>Bacteria</taxon>
        <taxon>Pseudomonadati</taxon>
        <taxon>Myxococcota</taxon>
        <taxon>Myxococcia</taxon>
        <taxon>Myxococcales</taxon>
        <taxon>Cystobacterineae</taxon>
        <taxon>Archangiaceae</taxon>
        <taxon>Archangium</taxon>
    </lineage>
</organism>
<dbReference type="AlphaFoldDB" id="A0A2W5ST83"/>
<dbReference type="Proteomes" id="UP000249061">
    <property type="component" value="Unassembled WGS sequence"/>
</dbReference>
<gene>
    <name evidence="1" type="ORF">DI536_30990</name>
</gene>
<evidence type="ECO:0000313" key="2">
    <source>
        <dbReference type="Proteomes" id="UP000249061"/>
    </source>
</evidence>
<proteinExistence type="predicted"/>
<dbReference type="EMBL" id="QFQP01000040">
    <property type="protein sequence ID" value="PZR06052.1"/>
    <property type="molecule type" value="Genomic_DNA"/>
</dbReference>
<comment type="caution">
    <text evidence="1">The sequence shown here is derived from an EMBL/GenBank/DDBJ whole genome shotgun (WGS) entry which is preliminary data.</text>
</comment>
<protein>
    <submittedName>
        <fullName evidence="1">Uncharacterized protein</fullName>
    </submittedName>
</protein>
<reference evidence="1 2" key="1">
    <citation type="submission" date="2017-08" db="EMBL/GenBank/DDBJ databases">
        <title>Infants hospitalized years apart are colonized by the same room-sourced microbial strains.</title>
        <authorList>
            <person name="Brooks B."/>
            <person name="Olm M.R."/>
            <person name="Firek B.A."/>
            <person name="Baker R."/>
            <person name="Thomas B.C."/>
            <person name="Morowitz M.J."/>
            <person name="Banfield J.F."/>
        </authorList>
    </citation>
    <scope>NUCLEOTIDE SEQUENCE [LARGE SCALE GENOMIC DNA]</scope>
    <source>
        <strain evidence="1">S2_003_000_R2_14</strain>
    </source>
</reference>
<evidence type="ECO:0000313" key="1">
    <source>
        <dbReference type="EMBL" id="PZR06052.1"/>
    </source>
</evidence>
<name>A0A2W5ST83_9BACT</name>
<accession>A0A2W5ST83</accession>
<sequence>MTLLLALGACGRTSTVDAGVVALDASVVVPRDAGLTACEAAPFGVDCCRNGQRVTSARCVNGAQVCDDGAPCSCGGVAQTFNCVDFCGTDAVSGPECVNGVWRCASGLISTSTCPAGTCWGLPGDCCQQPRCEAGEWKCAAIEC</sequence>